<name>A0A3E1IP70_GARVA</name>
<dbReference type="InterPro" id="IPR025159">
    <property type="entry name" value="AbiEi_N"/>
</dbReference>
<organism evidence="2 3">
    <name type="scientific">Gardnerella vaginalis</name>
    <dbReference type="NCBI Taxonomy" id="2702"/>
    <lineage>
        <taxon>Bacteria</taxon>
        <taxon>Bacillati</taxon>
        <taxon>Actinomycetota</taxon>
        <taxon>Actinomycetes</taxon>
        <taxon>Bifidobacteriales</taxon>
        <taxon>Bifidobacteriaceae</taxon>
        <taxon>Gardnerella</taxon>
    </lineage>
</organism>
<dbReference type="RefSeq" id="WP_116793913.1">
    <property type="nucleotide sequence ID" value="NZ_LSLH01000001.1"/>
</dbReference>
<reference evidence="2 3" key="1">
    <citation type="submission" date="2016-02" db="EMBL/GenBank/DDBJ databases">
        <title>Gardnerella vaginalis Subgroups Defined by cpn60 Sequencing and Sialidase Activity in Isolates from Canada, Belgium and Kenya.</title>
        <authorList>
            <person name="Schellenberg J."/>
            <person name="Paramel Jayaprakash T."/>
            <person name="Withana Gamage N."/>
            <person name="Patterson M.H."/>
            <person name="Vaneechoutte M."/>
            <person name="Hill J.E."/>
        </authorList>
    </citation>
    <scope>NUCLEOTIDE SEQUENCE [LARGE SCALE GENOMIC DNA]</scope>
    <source>
        <strain evidence="2 3">N160</strain>
    </source>
</reference>
<dbReference type="EMBL" id="LSLH01000001">
    <property type="protein sequence ID" value="RFD74767.1"/>
    <property type="molecule type" value="Genomic_DNA"/>
</dbReference>
<sequence length="196" mass="22255">MLKDQLRNYIEKKQVLSIDSVIKELGISPSSVYRFIKDESLERVSKGVYVNSSLWNDEMNLLSKRTSVAVFSHESALLLHNLTDREPSSLTVTVPSTYNASSLIKTGVRVFYIRPDFLGIGKTNIMSLEGNLVPSYDLERTICDILRSRSQIDAQVVFGALKAYVKRKDKRLDILSDYAKKFRISKLISQYLGVLL</sequence>
<gene>
    <name evidence="2" type="ORF">AXE76_00670</name>
</gene>
<dbReference type="Proteomes" id="UP000258888">
    <property type="component" value="Unassembled WGS sequence"/>
</dbReference>
<feature type="domain" description="AbiEi antitoxin N-terminal" evidence="1">
    <location>
        <begin position="15"/>
        <end position="51"/>
    </location>
</feature>
<proteinExistence type="predicted"/>
<dbReference type="Pfam" id="PF13338">
    <property type="entry name" value="AbiEi_4"/>
    <property type="match status" value="1"/>
</dbReference>
<dbReference type="AlphaFoldDB" id="A0A3E1IP70"/>
<evidence type="ECO:0000313" key="3">
    <source>
        <dbReference type="Proteomes" id="UP000258888"/>
    </source>
</evidence>
<comment type="caution">
    <text evidence="2">The sequence shown here is derived from an EMBL/GenBank/DDBJ whole genome shotgun (WGS) entry which is preliminary data.</text>
</comment>
<keyword evidence="3" id="KW-1185">Reference proteome</keyword>
<accession>A0A3E1IP70</accession>
<protein>
    <recommendedName>
        <fullName evidence="1">AbiEi antitoxin N-terminal domain-containing protein</fullName>
    </recommendedName>
</protein>
<evidence type="ECO:0000313" key="2">
    <source>
        <dbReference type="EMBL" id="RFD74767.1"/>
    </source>
</evidence>
<evidence type="ECO:0000259" key="1">
    <source>
        <dbReference type="Pfam" id="PF13338"/>
    </source>
</evidence>